<dbReference type="Gene3D" id="3.30.70.100">
    <property type="match status" value="1"/>
</dbReference>
<dbReference type="EMBL" id="WWEN01000003">
    <property type="protein sequence ID" value="MYM55625.1"/>
    <property type="molecule type" value="Genomic_DNA"/>
</dbReference>
<keyword evidence="2" id="KW-1185">Reference proteome</keyword>
<reference evidence="1 2" key="1">
    <citation type="submission" date="2020-01" db="EMBL/GenBank/DDBJ databases">
        <authorList>
            <person name="Chen S."/>
        </authorList>
    </citation>
    <scope>NUCLEOTIDE SEQUENCE [LARGE SCALE GENOMIC DNA]</scope>
    <source>
        <strain evidence="1 2">GS-10</strain>
    </source>
</reference>
<dbReference type="AlphaFoldDB" id="A0A6L8LIE7"/>
<accession>A0A6L8LIE7</accession>
<dbReference type="RefSeq" id="WP_160973304.1">
    <property type="nucleotide sequence ID" value="NZ_WWEN01000003.1"/>
</dbReference>
<comment type="caution">
    <text evidence="1">The sequence shown here is derived from an EMBL/GenBank/DDBJ whole genome shotgun (WGS) entry which is preliminary data.</text>
</comment>
<sequence>MITEIVTFDLPEGMSREEVLAKYEATLPRWRANPDLIRKTYLYDPAGNRGGGIYLWPSVEAAKAAHDADWCRLAEETYGSAPRFDYFETPLIVENVVEAD</sequence>
<organism evidence="1 2">
    <name type="scientific">Thalassovita mangrovi</name>
    <dbReference type="NCBI Taxonomy" id="2692236"/>
    <lineage>
        <taxon>Bacteria</taxon>
        <taxon>Pseudomonadati</taxon>
        <taxon>Pseudomonadota</taxon>
        <taxon>Alphaproteobacteria</taxon>
        <taxon>Rhodobacterales</taxon>
        <taxon>Roseobacteraceae</taxon>
        <taxon>Thalassovita</taxon>
    </lineage>
</organism>
<proteinExistence type="predicted"/>
<protein>
    <submittedName>
        <fullName evidence="1">Monooxygenase</fullName>
    </submittedName>
</protein>
<keyword evidence="1" id="KW-0560">Oxidoreductase</keyword>
<dbReference type="GO" id="GO:0004497">
    <property type="term" value="F:monooxygenase activity"/>
    <property type="evidence" value="ECO:0007669"/>
    <property type="project" value="UniProtKB-KW"/>
</dbReference>
<evidence type="ECO:0000313" key="2">
    <source>
        <dbReference type="Proteomes" id="UP000479043"/>
    </source>
</evidence>
<dbReference type="InterPro" id="IPR011008">
    <property type="entry name" value="Dimeric_a/b-barrel"/>
</dbReference>
<keyword evidence="1" id="KW-0503">Monooxygenase</keyword>
<dbReference type="SUPFAM" id="SSF54909">
    <property type="entry name" value="Dimeric alpha+beta barrel"/>
    <property type="match status" value="1"/>
</dbReference>
<dbReference type="Proteomes" id="UP000479043">
    <property type="component" value="Unassembled WGS sequence"/>
</dbReference>
<evidence type="ECO:0000313" key="1">
    <source>
        <dbReference type="EMBL" id="MYM55625.1"/>
    </source>
</evidence>
<gene>
    <name evidence="1" type="ORF">GR167_09920</name>
</gene>
<name>A0A6L8LIE7_9RHOB</name>